<evidence type="ECO:0000313" key="2">
    <source>
        <dbReference type="Proteomes" id="UP001519460"/>
    </source>
</evidence>
<organism evidence="1 2">
    <name type="scientific">Batillaria attramentaria</name>
    <dbReference type="NCBI Taxonomy" id="370345"/>
    <lineage>
        <taxon>Eukaryota</taxon>
        <taxon>Metazoa</taxon>
        <taxon>Spiralia</taxon>
        <taxon>Lophotrochozoa</taxon>
        <taxon>Mollusca</taxon>
        <taxon>Gastropoda</taxon>
        <taxon>Caenogastropoda</taxon>
        <taxon>Sorbeoconcha</taxon>
        <taxon>Cerithioidea</taxon>
        <taxon>Batillariidae</taxon>
        <taxon>Batillaria</taxon>
    </lineage>
</organism>
<dbReference type="Proteomes" id="UP001519460">
    <property type="component" value="Unassembled WGS sequence"/>
</dbReference>
<reference evidence="1 2" key="1">
    <citation type="journal article" date="2023" name="Sci. Data">
        <title>Genome assembly of the Korean intertidal mud-creeper Batillaria attramentaria.</title>
        <authorList>
            <person name="Patra A.K."/>
            <person name="Ho P.T."/>
            <person name="Jun S."/>
            <person name="Lee S.J."/>
            <person name="Kim Y."/>
            <person name="Won Y.J."/>
        </authorList>
    </citation>
    <scope>NUCLEOTIDE SEQUENCE [LARGE SCALE GENOMIC DNA]</scope>
    <source>
        <strain evidence="1">Wonlab-2016</strain>
    </source>
</reference>
<name>A0ABD0KA47_9CAEN</name>
<sequence>MELCRPSYPDVIVGVELYVLAMELCRPSYPDVIVGVELYVLGMELCRPSYPDVIVGVELYVLAMELCRPSYPDVIVGVDVLLLVNASLQMAFLFARERKFPGLNSEHNRTSVYLVVKSRIHDIYLRLTLPCQKHQPKTKREVPAKLVE</sequence>
<evidence type="ECO:0000313" key="1">
    <source>
        <dbReference type="EMBL" id="KAK7483942.1"/>
    </source>
</evidence>
<comment type="caution">
    <text evidence="1">The sequence shown here is derived from an EMBL/GenBank/DDBJ whole genome shotgun (WGS) entry which is preliminary data.</text>
</comment>
<keyword evidence="2" id="KW-1185">Reference proteome</keyword>
<accession>A0ABD0KA47</accession>
<gene>
    <name evidence="1" type="ORF">BaRGS_00024826</name>
</gene>
<protein>
    <submittedName>
        <fullName evidence="1">Uncharacterized protein</fullName>
    </submittedName>
</protein>
<dbReference type="EMBL" id="JACVVK020000218">
    <property type="protein sequence ID" value="KAK7483942.1"/>
    <property type="molecule type" value="Genomic_DNA"/>
</dbReference>
<dbReference type="AlphaFoldDB" id="A0ABD0KA47"/>
<proteinExistence type="predicted"/>